<dbReference type="InterPro" id="IPR023214">
    <property type="entry name" value="HAD_sf"/>
</dbReference>
<dbReference type="InterPro" id="IPR006549">
    <property type="entry name" value="HAD-SF_hydro_IIIA"/>
</dbReference>
<keyword evidence="1" id="KW-0378">Hydrolase</keyword>
<dbReference type="Proteomes" id="UP000195437">
    <property type="component" value="Chromosome"/>
</dbReference>
<dbReference type="CDD" id="cd16416">
    <property type="entry name" value="HAD_BsYqeG-like"/>
    <property type="match status" value="1"/>
</dbReference>
<dbReference type="Gene3D" id="3.40.50.1000">
    <property type="entry name" value="HAD superfamily/HAD-like"/>
    <property type="match status" value="1"/>
</dbReference>
<dbReference type="KEGG" id="tum:CBW65_22875"/>
<reference evidence="2" key="1">
    <citation type="submission" date="2017-05" db="EMBL/GenBank/DDBJ databases">
        <authorList>
            <person name="Sung H."/>
        </authorList>
    </citation>
    <scope>NUCLEOTIDE SEQUENCE [LARGE SCALE GENOMIC DNA]</scope>
    <source>
        <strain evidence="2">AR23208</strain>
    </source>
</reference>
<dbReference type="NCBIfam" id="TIGR01668">
    <property type="entry name" value="YqeG_hyp_ppase"/>
    <property type="match status" value="1"/>
</dbReference>
<dbReference type="InterPro" id="IPR010021">
    <property type="entry name" value="PGPP1/Gep4"/>
</dbReference>
<proteinExistence type="predicted"/>
<dbReference type="SUPFAM" id="SSF56784">
    <property type="entry name" value="HAD-like"/>
    <property type="match status" value="1"/>
</dbReference>
<keyword evidence="2" id="KW-1185">Reference proteome</keyword>
<accession>A0A1Y0ISN3</accession>
<dbReference type="GO" id="GO:0008962">
    <property type="term" value="F:phosphatidylglycerophosphatase activity"/>
    <property type="evidence" value="ECO:0007669"/>
    <property type="project" value="InterPro"/>
</dbReference>
<dbReference type="AlphaFoldDB" id="A0A1Y0ISN3"/>
<evidence type="ECO:0000313" key="1">
    <source>
        <dbReference type="EMBL" id="ARU63531.1"/>
    </source>
</evidence>
<evidence type="ECO:0000313" key="2">
    <source>
        <dbReference type="Proteomes" id="UP000195437"/>
    </source>
</evidence>
<dbReference type="EMBL" id="CP021434">
    <property type="protein sequence ID" value="ARU63531.1"/>
    <property type="molecule type" value="Genomic_DNA"/>
</dbReference>
<dbReference type="PANTHER" id="PTHR19288">
    <property type="entry name" value="4-NITROPHENYLPHOSPHATASE-RELATED"/>
    <property type="match status" value="1"/>
</dbReference>
<dbReference type="OrthoDB" id="9787572at2"/>
<dbReference type="Pfam" id="PF13242">
    <property type="entry name" value="Hydrolase_like"/>
    <property type="match status" value="1"/>
</dbReference>
<protein>
    <submittedName>
        <fullName evidence="1">HAD family hydrolase</fullName>
    </submittedName>
</protein>
<name>A0A1Y0ISN3_9BACL</name>
<organism evidence="1 2">
    <name type="scientific">Tumebacillus avium</name>
    <dbReference type="NCBI Taxonomy" id="1903704"/>
    <lineage>
        <taxon>Bacteria</taxon>
        <taxon>Bacillati</taxon>
        <taxon>Bacillota</taxon>
        <taxon>Bacilli</taxon>
        <taxon>Bacillales</taxon>
        <taxon>Alicyclobacillaceae</taxon>
        <taxon>Tumebacillus</taxon>
    </lineage>
</organism>
<dbReference type="InterPro" id="IPR036412">
    <property type="entry name" value="HAD-like_sf"/>
</dbReference>
<gene>
    <name evidence="1" type="ORF">CBW65_22875</name>
</gene>
<sequence>MLKQLIPDLYVESVFHIDLDELQKRGVKGIITDLDNTLVRWDEPDATPKLIEWLDHVRDTRGIKVCVVSNNNNHRVEQFSAPLNIPFIGRARKPKRSPFVRALEVLGTKREETVVIGDQLFTDVLGGNRMNMYTILVMPVADKEWIGTKVLRAMERVAFAILRRRGMIPWE</sequence>
<dbReference type="NCBIfam" id="TIGR01662">
    <property type="entry name" value="HAD-SF-IIIA"/>
    <property type="match status" value="1"/>
</dbReference>
<dbReference type="PANTHER" id="PTHR19288:SF25">
    <property type="entry name" value="PHOSPHATIDYLGLYCEROPHOSPHATASE GEP4, MITOCHONDRIAL"/>
    <property type="match status" value="1"/>
</dbReference>
<dbReference type="RefSeq" id="WP_087458867.1">
    <property type="nucleotide sequence ID" value="NZ_CP021434.1"/>
</dbReference>
<dbReference type="GO" id="GO:0005737">
    <property type="term" value="C:cytoplasm"/>
    <property type="evidence" value="ECO:0007669"/>
    <property type="project" value="TreeGrafter"/>
</dbReference>